<dbReference type="SUPFAM" id="SSF53448">
    <property type="entry name" value="Nucleotide-diphospho-sugar transferases"/>
    <property type="match status" value="1"/>
</dbReference>
<dbReference type="EMBL" id="JAZHPZ010000012">
    <property type="protein sequence ID" value="MEF2968155.1"/>
    <property type="molecule type" value="Genomic_DNA"/>
</dbReference>
<dbReference type="RefSeq" id="WP_331848366.1">
    <property type="nucleotide sequence ID" value="NZ_JAZHPZ010000012.1"/>
</dbReference>
<dbReference type="CDD" id="cd04196">
    <property type="entry name" value="GT_2_like_d"/>
    <property type="match status" value="1"/>
</dbReference>
<organism evidence="3 4">
    <name type="scientific">Paenibacillus haidiansis</name>
    <dbReference type="NCBI Taxonomy" id="1574488"/>
    <lineage>
        <taxon>Bacteria</taxon>
        <taxon>Bacillati</taxon>
        <taxon>Bacillota</taxon>
        <taxon>Bacilli</taxon>
        <taxon>Bacillales</taxon>
        <taxon>Paenibacillaceae</taxon>
        <taxon>Paenibacillus</taxon>
    </lineage>
</organism>
<gene>
    <name evidence="3" type="ORF">V3851_20190</name>
</gene>
<comment type="similarity">
    <text evidence="1">Belongs to the glycosyltransferase 2 family.</text>
</comment>
<name>A0ABU7VWK5_9BACL</name>
<feature type="domain" description="Glycosyltransferase 2-like" evidence="2">
    <location>
        <begin position="8"/>
        <end position="173"/>
    </location>
</feature>
<keyword evidence="4" id="KW-1185">Reference proteome</keyword>
<protein>
    <submittedName>
        <fullName evidence="3">Glycosyltransferase family 2 protein</fullName>
    </submittedName>
</protein>
<dbReference type="InterPro" id="IPR029044">
    <property type="entry name" value="Nucleotide-diphossugar_trans"/>
</dbReference>
<reference evidence="3 4" key="1">
    <citation type="submission" date="2024-02" db="EMBL/GenBank/DDBJ databases">
        <title>A nitrogen-fixing paenibacillus bacterium.</title>
        <authorList>
            <person name="Zhang W.L."/>
            <person name="Chen S.F."/>
        </authorList>
    </citation>
    <scope>NUCLEOTIDE SEQUENCE [LARGE SCALE GENOMIC DNA]</scope>
    <source>
        <strain evidence="3 4">M1</strain>
    </source>
</reference>
<proteinExistence type="inferred from homology"/>
<dbReference type="InterPro" id="IPR001173">
    <property type="entry name" value="Glyco_trans_2-like"/>
</dbReference>
<evidence type="ECO:0000259" key="2">
    <source>
        <dbReference type="Pfam" id="PF00535"/>
    </source>
</evidence>
<accession>A0ABU7VWK5</accession>
<evidence type="ECO:0000313" key="4">
    <source>
        <dbReference type="Proteomes" id="UP001306950"/>
    </source>
</evidence>
<evidence type="ECO:0000256" key="1">
    <source>
        <dbReference type="ARBA" id="ARBA00006739"/>
    </source>
</evidence>
<dbReference type="Proteomes" id="UP001306950">
    <property type="component" value="Unassembled WGS sequence"/>
</dbReference>
<evidence type="ECO:0000313" key="3">
    <source>
        <dbReference type="EMBL" id="MEF2968155.1"/>
    </source>
</evidence>
<dbReference type="Gene3D" id="3.90.550.10">
    <property type="entry name" value="Spore Coat Polysaccharide Biosynthesis Protein SpsA, Chain A"/>
    <property type="match status" value="1"/>
</dbReference>
<dbReference type="PANTHER" id="PTHR22916">
    <property type="entry name" value="GLYCOSYLTRANSFERASE"/>
    <property type="match status" value="1"/>
</dbReference>
<comment type="caution">
    <text evidence="3">The sequence shown here is derived from an EMBL/GenBank/DDBJ whole genome shotgun (WGS) entry which is preliminary data.</text>
</comment>
<dbReference type="PANTHER" id="PTHR22916:SF3">
    <property type="entry name" value="UDP-GLCNAC:BETAGAL BETA-1,3-N-ACETYLGLUCOSAMINYLTRANSFERASE-LIKE PROTEIN 1"/>
    <property type="match status" value="1"/>
</dbReference>
<sequence>MSAPKFLVLLSTYNGEKFIEEQLDSVLKQQEIELHILIRDDGSTDNTVSLIKRYMNSYTGNISLLEAENIGAKGSFFELIELAFKDLPTYDFFAFCDQDDIWNSQKLNRAADILKKEPSYLPLMYCSATQMVASDLTELSIWPAPPKKKLSFYNALVENVAVGCTTVLNQNAFKLIASSLPKNINHVIMHDWWAYLCISSFGKVVFDDQPFILYRQHANNVLGGQTDNLIKKWKKRFQRYFKGQNHYIISNQAEEFFKCFNNQLDEKKQQDLKKFILSTKKASLPRLIYVLQSPFYRQSVSDWIILKIVFLIGNI</sequence>
<dbReference type="Pfam" id="PF00535">
    <property type="entry name" value="Glycos_transf_2"/>
    <property type="match status" value="1"/>
</dbReference>